<keyword evidence="2" id="KW-0677">Repeat</keyword>
<dbReference type="PANTHER" id="PTHR42745">
    <property type="match status" value="1"/>
</dbReference>
<dbReference type="SMART" id="SM00116">
    <property type="entry name" value="CBS"/>
    <property type="match status" value="2"/>
</dbReference>
<dbReference type="InterPro" id="IPR035474">
    <property type="entry name" value="SIS_Kpsf"/>
</dbReference>
<dbReference type="InterPro" id="IPR046348">
    <property type="entry name" value="SIS_dom_sf"/>
</dbReference>
<dbReference type="InterPro" id="IPR000644">
    <property type="entry name" value="CBS_dom"/>
</dbReference>
<dbReference type="PROSITE" id="PS51464">
    <property type="entry name" value="SIS"/>
    <property type="match status" value="1"/>
</dbReference>
<evidence type="ECO:0000256" key="3">
    <source>
        <dbReference type="ARBA" id="ARBA00023122"/>
    </source>
</evidence>
<evidence type="ECO:0000259" key="7">
    <source>
        <dbReference type="PROSITE" id="PS51464"/>
    </source>
</evidence>
<feature type="domain" description="CBS" evidence="6">
    <location>
        <begin position="301"/>
        <end position="355"/>
    </location>
</feature>
<evidence type="ECO:0000313" key="8">
    <source>
        <dbReference type="EMBL" id="XAE43555.1"/>
    </source>
</evidence>
<accession>A0ABZ3D7H1</accession>
<feature type="domain" description="SIS" evidence="7">
    <location>
        <begin position="68"/>
        <end position="211"/>
    </location>
</feature>
<dbReference type="PIRSF" id="PIRSF004692">
    <property type="entry name" value="KdsD_KpsF"/>
    <property type="match status" value="1"/>
</dbReference>
<evidence type="ECO:0000313" key="9">
    <source>
        <dbReference type="Proteomes" id="UP001449795"/>
    </source>
</evidence>
<dbReference type="Gene3D" id="3.40.50.10490">
    <property type="entry name" value="Glucose-6-phosphate isomerase like protein, domain 1"/>
    <property type="match status" value="1"/>
</dbReference>
<evidence type="ECO:0000256" key="2">
    <source>
        <dbReference type="ARBA" id="ARBA00022737"/>
    </source>
</evidence>
<feature type="domain" description="CBS" evidence="6">
    <location>
        <begin position="236"/>
        <end position="294"/>
    </location>
</feature>
<dbReference type="InterPro" id="IPR050986">
    <property type="entry name" value="GutQ/KpsF_isomerases"/>
</dbReference>
<reference evidence="8 9" key="1">
    <citation type="submission" date="2024-04" db="EMBL/GenBank/DDBJ databases">
        <title>Complete genome sequence of Nguyenibacter vanlangesis HBCM-1154, a strain capable of nitrogen fixation, IAA production, and phosphorus solubilization isolated from sugarcane soil.</title>
        <authorList>
            <person name="MY HANH P."/>
        </authorList>
    </citation>
    <scope>NUCLEOTIDE SEQUENCE [LARGE SCALE GENOMIC DNA]</scope>
    <source>
        <strain evidence="8 9">HBCM 1154</strain>
    </source>
</reference>
<dbReference type="Gene3D" id="3.10.580.10">
    <property type="entry name" value="CBS-domain"/>
    <property type="match status" value="1"/>
</dbReference>
<dbReference type="InterPro" id="IPR004800">
    <property type="entry name" value="KdsD/KpsF-type"/>
</dbReference>
<evidence type="ECO:0000256" key="5">
    <source>
        <dbReference type="PROSITE-ProRule" id="PRU00703"/>
    </source>
</evidence>
<proteinExistence type="inferred from homology"/>
<evidence type="ECO:0000256" key="1">
    <source>
        <dbReference type="ARBA" id="ARBA00008165"/>
    </source>
</evidence>
<sequence>MTQSALHDDTGAGPAHDRLLSDIAVACRVLASESNGLAQLSAALRVGGADPAADSGGLTPLARSFGRAVEAFSTLPGRVVVTGIGKSGHVGRKIQATLASTGTPSFFVHPSEASHGDLGMIQSGDAVLALSNSGETPELADIIAHARRFGLMLAAMTGQAESTLARAADIALVVPDAAEACPMGLAPTTSATMQMALGDALAVALLERRNFTASDFGVFHPGGRLGIRLRRVGDLMHCGTAMPLGTPDISLRQVILEMTRKAFGCIGVIGTDGTLCGLITDGDLRRALDRDLETTRAADIMNPTPLTTRADILAAEALRIMNARPRPITSLFVLNDGGVPVGIVHVHDLLRAGVA</sequence>
<dbReference type="SUPFAM" id="SSF53697">
    <property type="entry name" value="SIS domain"/>
    <property type="match status" value="1"/>
</dbReference>
<protein>
    <submittedName>
        <fullName evidence="8">KpsF/GutQ family sugar-phosphate isomerase</fullName>
    </submittedName>
</protein>
<dbReference type="Pfam" id="PF01380">
    <property type="entry name" value="SIS"/>
    <property type="match status" value="1"/>
</dbReference>
<dbReference type="RefSeq" id="WP_342628982.1">
    <property type="nucleotide sequence ID" value="NZ_CP152276.1"/>
</dbReference>
<evidence type="ECO:0000259" key="6">
    <source>
        <dbReference type="PROSITE" id="PS51371"/>
    </source>
</evidence>
<dbReference type="PROSITE" id="PS51371">
    <property type="entry name" value="CBS"/>
    <property type="match status" value="2"/>
</dbReference>
<dbReference type="CDD" id="cd05014">
    <property type="entry name" value="SIS_Kpsf"/>
    <property type="match status" value="1"/>
</dbReference>
<dbReference type="InterPro" id="IPR001347">
    <property type="entry name" value="SIS_dom"/>
</dbReference>
<comment type="similarity">
    <text evidence="1 4">Belongs to the SIS family. GutQ/KpsF subfamily.</text>
</comment>
<keyword evidence="8" id="KW-0413">Isomerase</keyword>
<dbReference type="Proteomes" id="UP001449795">
    <property type="component" value="Chromosome"/>
</dbReference>
<dbReference type="PANTHER" id="PTHR42745:SF1">
    <property type="entry name" value="ARABINOSE 5-PHOSPHATE ISOMERASE KDSD"/>
    <property type="match status" value="1"/>
</dbReference>
<keyword evidence="3 5" id="KW-0129">CBS domain</keyword>
<keyword evidence="9" id="KW-1185">Reference proteome</keyword>
<organism evidence="8 9">
    <name type="scientific">Nguyenibacter vanlangensis</name>
    <dbReference type="NCBI Taxonomy" id="1216886"/>
    <lineage>
        <taxon>Bacteria</taxon>
        <taxon>Pseudomonadati</taxon>
        <taxon>Pseudomonadota</taxon>
        <taxon>Alphaproteobacteria</taxon>
        <taxon>Acetobacterales</taxon>
        <taxon>Acetobacteraceae</taxon>
        <taxon>Nguyenibacter</taxon>
    </lineage>
</organism>
<dbReference type="GO" id="GO:0016853">
    <property type="term" value="F:isomerase activity"/>
    <property type="evidence" value="ECO:0007669"/>
    <property type="project" value="UniProtKB-KW"/>
</dbReference>
<dbReference type="CDD" id="cd04604">
    <property type="entry name" value="CBS_pair_SIS_assoc"/>
    <property type="match status" value="1"/>
</dbReference>
<dbReference type="SUPFAM" id="SSF54631">
    <property type="entry name" value="CBS-domain pair"/>
    <property type="match status" value="1"/>
</dbReference>
<name>A0ABZ3D7H1_9PROT</name>
<dbReference type="Pfam" id="PF00571">
    <property type="entry name" value="CBS"/>
    <property type="match status" value="2"/>
</dbReference>
<evidence type="ECO:0000256" key="4">
    <source>
        <dbReference type="PIRNR" id="PIRNR004692"/>
    </source>
</evidence>
<dbReference type="EMBL" id="CP152276">
    <property type="protein sequence ID" value="XAE43555.1"/>
    <property type="molecule type" value="Genomic_DNA"/>
</dbReference>
<gene>
    <name evidence="8" type="ORF">AAC691_03630</name>
</gene>
<dbReference type="NCBIfam" id="TIGR00393">
    <property type="entry name" value="kpsF"/>
    <property type="match status" value="1"/>
</dbReference>
<dbReference type="InterPro" id="IPR046342">
    <property type="entry name" value="CBS_dom_sf"/>
</dbReference>